<dbReference type="InterPro" id="IPR036388">
    <property type="entry name" value="WH-like_DNA-bd_sf"/>
</dbReference>
<dbReference type="InterPro" id="IPR002110">
    <property type="entry name" value="Ankyrin_rpt"/>
</dbReference>
<keyword evidence="3 6" id="KW-0238">DNA-binding</keyword>
<feature type="region of interest" description="Disordered" evidence="7">
    <location>
        <begin position="95"/>
        <end position="135"/>
    </location>
</feature>
<accession>A0ABZ0D550</accession>
<dbReference type="Gene3D" id="1.10.601.10">
    <property type="entry name" value="RNA Polymerase Primary Sigma Factor"/>
    <property type="match status" value="2"/>
</dbReference>
<dbReference type="EMBL" id="CP103840">
    <property type="protein sequence ID" value="WOB25271.1"/>
    <property type="molecule type" value="Genomic_DNA"/>
</dbReference>
<comment type="similarity">
    <text evidence="6">Belongs to the sigma-70 factor family.</text>
</comment>
<dbReference type="InterPro" id="IPR007627">
    <property type="entry name" value="RNA_pol_sigma70_r2"/>
</dbReference>
<dbReference type="InterPro" id="IPR050239">
    <property type="entry name" value="Sigma-70_RNA_pol_init_factors"/>
</dbReference>
<dbReference type="PROSITE" id="PS50088">
    <property type="entry name" value="ANK_REPEAT"/>
    <property type="match status" value="1"/>
</dbReference>
<feature type="repeat" description="ANK" evidence="5">
    <location>
        <begin position="33"/>
        <end position="65"/>
    </location>
</feature>
<keyword evidence="11" id="KW-1185">Reference proteome</keyword>
<evidence type="ECO:0000313" key="11">
    <source>
        <dbReference type="Proteomes" id="UP001304534"/>
    </source>
</evidence>
<evidence type="ECO:0000313" key="10">
    <source>
        <dbReference type="EMBL" id="WOB25271.1"/>
    </source>
</evidence>
<protein>
    <recommendedName>
        <fullName evidence="6">RNA polymerase sigma factor</fullName>
    </recommendedName>
</protein>
<dbReference type="NCBIfam" id="TIGR02937">
    <property type="entry name" value="sigma70-ECF"/>
    <property type="match status" value="1"/>
</dbReference>
<dbReference type="PANTHER" id="PTHR30603">
    <property type="entry name" value="RNA POLYMERASE SIGMA FACTOR RPO"/>
    <property type="match status" value="1"/>
</dbReference>
<evidence type="ECO:0000259" key="9">
    <source>
        <dbReference type="PROSITE" id="PS00716"/>
    </source>
</evidence>
<dbReference type="PROSITE" id="PS00715">
    <property type="entry name" value="SIGMA70_1"/>
    <property type="match status" value="1"/>
</dbReference>
<dbReference type="PRINTS" id="PR00046">
    <property type="entry name" value="SIGMA70FCT"/>
</dbReference>
<dbReference type="PROSITE" id="PS50297">
    <property type="entry name" value="ANK_REP_REGION"/>
    <property type="match status" value="1"/>
</dbReference>
<dbReference type="InterPro" id="IPR014284">
    <property type="entry name" value="RNA_pol_sigma-70_dom"/>
</dbReference>
<keyword evidence="2 6" id="KW-0731">Sigma factor</keyword>
<feature type="domain" description="RNA polymerase sigma-70" evidence="8">
    <location>
        <begin position="531"/>
        <end position="544"/>
    </location>
</feature>
<keyword evidence="1 6" id="KW-0805">Transcription regulation</keyword>
<dbReference type="RefSeq" id="WP_316687259.1">
    <property type="nucleotide sequence ID" value="NZ_CP103837.1"/>
</dbReference>
<dbReference type="Pfam" id="PF12796">
    <property type="entry name" value="Ank_2"/>
    <property type="match status" value="1"/>
</dbReference>
<evidence type="ECO:0000256" key="4">
    <source>
        <dbReference type="ARBA" id="ARBA00023163"/>
    </source>
</evidence>
<organism evidence="10 11">
    <name type="scientific">Xanthomonas dyei</name>
    <dbReference type="NCBI Taxonomy" id="743699"/>
    <lineage>
        <taxon>Bacteria</taxon>
        <taxon>Pseudomonadati</taxon>
        <taxon>Pseudomonadota</taxon>
        <taxon>Gammaproteobacteria</taxon>
        <taxon>Lysobacterales</taxon>
        <taxon>Lysobacteraceae</taxon>
        <taxon>Xanthomonas</taxon>
    </lineage>
</organism>
<name>A0ABZ0D550_9XANT</name>
<gene>
    <name evidence="10" type="ORF">NYR99_16150</name>
</gene>
<sequence>MSRFLKIAVVSGVESAVQIHVDRGDNLNARDEKGQTPLMLSAARNRAAICRLLLASGADAGLLDPMGRDALTIAKATGSVEAALAIEAACLRPSNDSVCSAPDKPEQPGNDPSAREAGNTGLNNIPAPGETKAPEASVTLISVTADDVREFDLSGWEAEEEQEPPPDDFTVAVVAIGIQTAINEHQPLDTSADWGDLDAFLPDRATPLRRKEDAEARELLRLTLLRALREGSVPHLAVEDLTQGADRESDAEACALLSMVINDLGAETDERFEYSTPYESFEVFIDPEESLGEEDTVAEALAFVDDLAARRNEPLRLYQRELQRGTLITAEAEVALSQAMELGIEKALDALAAWPWGVSATLDAARQVSSGARPLRWISSGPQAELQEAKPVLDPEMEAAVGLEQTVTEDEADVLEEESFPQFVSEVKESSDDFAEFCTNSELLSGLSIGTRQDGPEWERCRSILTSLGLSRGFLMELAASRIVGEPETALVFVQAMQSYRNARDQMTVANLKLVYSIAPKYLFSGLQLDDLVQEGNLGLMKAVDKYDWRRGFKFSTYATWWIRQGITRNVADKSRTIRIPVHVYEKTRRIAQAVRALERRYGRAPTSEEISEAAELRVQEVEALSRIAPEPLPLHEMTGIDEIIAIHAKDQWLAPDPVEVVEDYQFVRSVDTFLSTLKAREQSVMRMRFGIGLGTLESMTLEEVGRKFDVTRERIRQIEAKGLRQLRHPTRLDKLLIELGLTWAPKPETSSTRTAKGAVSKSKETTGQTHWETDGPMNP</sequence>
<evidence type="ECO:0000256" key="7">
    <source>
        <dbReference type="SAM" id="MobiDB-lite"/>
    </source>
</evidence>
<dbReference type="Pfam" id="PF04542">
    <property type="entry name" value="Sigma70_r2"/>
    <property type="match status" value="1"/>
</dbReference>
<dbReference type="InterPro" id="IPR013324">
    <property type="entry name" value="RNA_pol_sigma_r3/r4-like"/>
</dbReference>
<dbReference type="SUPFAM" id="SSF88659">
    <property type="entry name" value="Sigma3 and sigma4 domains of RNA polymerase sigma factors"/>
    <property type="match status" value="2"/>
</dbReference>
<dbReference type="SUPFAM" id="SSF48403">
    <property type="entry name" value="Ankyrin repeat"/>
    <property type="match status" value="1"/>
</dbReference>
<feature type="domain" description="RNA polymerase sigma-70" evidence="9">
    <location>
        <begin position="701"/>
        <end position="727"/>
    </location>
</feature>
<dbReference type="Gene3D" id="1.25.40.20">
    <property type="entry name" value="Ankyrin repeat-containing domain"/>
    <property type="match status" value="1"/>
</dbReference>
<dbReference type="Proteomes" id="UP001304534">
    <property type="component" value="Chromosome"/>
</dbReference>
<dbReference type="InterPro" id="IPR000943">
    <property type="entry name" value="RNA_pol_sigma70"/>
</dbReference>
<dbReference type="Gene3D" id="1.10.10.10">
    <property type="entry name" value="Winged helix-like DNA-binding domain superfamily/Winged helix DNA-binding domain"/>
    <property type="match status" value="2"/>
</dbReference>
<dbReference type="SUPFAM" id="SSF88946">
    <property type="entry name" value="Sigma2 domain of RNA polymerase sigma factors"/>
    <property type="match status" value="1"/>
</dbReference>
<keyword evidence="4 6" id="KW-0804">Transcription</keyword>
<dbReference type="InterPro" id="IPR007630">
    <property type="entry name" value="RNA_pol_sigma70_r4"/>
</dbReference>
<dbReference type="CDD" id="cd06171">
    <property type="entry name" value="Sigma70_r4"/>
    <property type="match status" value="1"/>
</dbReference>
<feature type="region of interest" description="Disordered" evidence="7">
    <location>
        <begin position="748"/>
        <end position="780"/>
    </location>
</feature>
<evidence type="ECO:0000256" key="3">
    <source>
        <dbReference type="ARBA" id="ARBA00023125"/>
    </source>
</evidence>
<evidence type="ECO:0000256" key="5">
    <source>
        <dbReference type="PROSITE-ProRule" id="PRU00023"/>
    </source>
</evidence>
<reference evidence="10 11" key="1">
    <citation type="submission" date="2022-08" db="EMBL/GenBank/DDBJ databases">
        <title>Whole genome sequencing-based tracing of a 2022 introduction and outbreak of Xanthomonas hortorum pv. pelargonii.</title>
        <authorList>
            <person name="Iruegas-Bocardo F."/>
            <person name="Weisberg A.K."/>
            <person name="Riutta E.R."/>
            <person name="Kilday K."/>
            <person name="Bonkowski J.C."/>
            <person name="Creswell T."/>
            <person name="Daughtrey M.L."/>
            <person name="Rane K."/>
            <person name="Grunwald N.J."/>
            <person name="Chang J.H."/>
            <person name="Putnam M.L."/>
        </authorList>
    </citation>
    <scope>NUCLEOTIDE SEQUENCE [LARGE SCALE GENOMIC DNA]</scope>
    <source>
        <strain evidence="10 11">22-325</strain>
    </source>
</reference>
<dbReference type="Pfam" id="PF04545">
    <property type="entry name" value="Sigma70_r4"/>
    <property type="match status" value="1"/>
</dbReference>
<proteinExistence type="inferred from homology"/>
<dbReference type="PANTHER" id="PTHR30603:SF60">
    <property type="entry name" value="RNA POLYMERASE SIGMA FACTOR RPOD"/>
    <property type="match status" value="1"/>
</dbReference>
<dbReference type="InterPro" id="IPR036770">
    <property type="entry name" value="Ankyrin_rpt-contain_sf"/>
</dbReference>
<evidence type="ECO:0000259" key="8">
    <source>
        <dbReference type="PROSITE" id="PS00715"/>
    </source>
</evidence>
<evidence type="ECO:0000256" key="1">
    <source>
        <dbReference type="ARBA" id="ARBA00023015"/>
    </source>
</evidence>
<dbReference type="InterPro" id="IPR007624">
    <property type="entry name" value="RNA_pol_sigma70_r3"/>
</dbReference>
<evidence type="ECO:0000256" key="6">
    <source>
        <dbReference type="RuleBase" id="RU362124"/>
    </source>
</evidence>
<comment type="function">
    <text evidence="6">Sigma factors are initiation factors that promote the attachment of RNA polymerase to specific initiation sites and are then released.</text>
</comment>
<evidence type="ECO:0000256" key="2">
    <source>
        <dbReference type="ARBA" id="ARBA00023082"/>
    </source>
</evidence>
<dbReference type="InterPro" id="IPR013325">
    <property type="entry name" value="RNA_pol_sigma_r2"/>
</dbReference>
<keyword evidence="5" id="KW-0040">ANK repeat</keyword>
<dbReference type="Pfam" id="PF04539">
    <property type="entry name" value="Sigma70_r3"/>
    <property type="match status" value="1"/>
</dbReference>
<dbReference type="GeneID" id="95585438"/>
<dbReference type="PROSITE" id="PS00716">
    <property type="entry name" value="SIGMA70_2"/>
    <property type="match status" value="1"/>
</dbReference>